<dbReference type="InterPro" id="IPR013321">
    <property type="entry name" value="Arc_rbn_hlx_hlx"/>
</dbReference>
<proteinExistence type="predicted"/>
<gene>
    <name evidence="2" type="ORF">AQZ52_05865</name>
</gene>
<evidence type="ECO:0000313" key="2">
    <source>
        <dbReference type="EMBL" id="KUR72750.1"/>
    </source>
</evidence>
<dbReference type="Gene3D" id="1.10.1220.10">
    <property type="entry name" value="Met repressor-like"/>
    <property type="match status" value="1"/>
</dbReference>
<dbReference type="RefSeq" id="WP_067907216.1">
    <property type="nucleotide sequence ID" value="NZ_KQ954244.1"/>
</dbReference>
<dbReference type="STRING" id="1117702.AQZ52_05865"/>
<reference evidence="2 3" key="1">
    <citation type="submission" date="2015-10" db="EMBL/GenBank/DDBJ databases">
        <title>Draft genome sequence of Novosphingobium fuchskuhlense DSM 25065 isolated from a surface water sample of the southwest basin of Lake Grosse Fuchskuhle.</title>
        <authorList>
            <person name="Ruckert C."/>
            <person name="Winkler A."/>
            <person name="Glaeser J."/>
            <person name="Grossart H.-P."/>
            <person name="Kalinowski J."/>
            <person name="Glaeser S."/>
        </authorList>
    </citation>
    <scope>NUCLEOTIDE SEQUENCE [LARGE SCALE GENOMIC DNA]</scope>
    <source>
        <strain evidence="2 3">FNE08-7</strain>
    </source>
</reference>
<keyword evidence="3" id="KW-1185">Reference proteome</keyword>
<dbReference type="InterPro" id="IPR010985">
    <property type="entry name" value="Ribbon_hlx_hlx"/>
</dbReference>
<dbReference type="AlphaFoldDB" id="A0A117UXP4"/>
<protein>
    <submittedName>
        <fullName evidence="2">Uncharacterized protein</fullName>
    </submittedName>
</protein>
<dbReference type="SUPFAM" id="SSF47598">
    <property type="entry name" value="Ribbon-helix-helix"/>
    <property type="match status" value="1"/>
</dbReference>
<dbReference type="EMBL" id="LLZS01000003">
    <property type="protein sequence ID" value="KUR72750.1"/>
    <property type="molecule type" value="Genomic_DNA"/>
</dbReference>
<dbReference type="Proteomes" id="UP000058012">
    <property type="component" value="Unassembled WGS sequence"/>
</dbReference>
<name>A0A117UXP4_9SPHN</name>
<feature type="region of interest" description="Disordered" evidence="1">
    <location>
        <begin position="1"/>
        <end position="26"/>
    </location>
</feature>
<organism evidence="2 3">
    <name type="scientific">Novosphingobium fuchskuhlense</name>
    <dbReference type="NCBI Taxonomy" id="1117702"/>
    <lineage>
        <taxon>Bacteria</taxon>
        <taxon>Pseudomonadati</taxon>
        <taxon>Pseudomonadota</taxon>
        <taxon>Alphaproteobacteria</taxon>
        <taxon>Sphingomonadales</taxon>
        <taxon>Sphingomonadaceae</taxon>
        <taxon>Novosphingobium</taxon>
    </lineage>
</organism>
<dbReference type="OrthoDB" id="7507351at2"/>
<evidence type="ECO:0000313" key="3">
    <source>
        <dbReference type="Proteomes" id="UP000058012"/>
    </source>
</evidence>
<comment type="caution">
    <text evidence="2">The sequence shown here is derived from an EMBL/GenBank/DDBJ whole genome shotgun (WGS) entry which is preliminary data.</text>
</comment>
<dbReference type="GO" id="GO:0006355">
    <property type="term" value="P:regulation of DNA-templated transcription"/>
    <property type="evidence" value="ECO:0007669"/>
    <property type="project" value="InterPro"/>
</dbReference>
<evidence type="ECO:0000256" key="1">
    <source>
        <dbReference type="SAM" id="MobiDB-lite"/>
    </source>
</evidence>
<accession>A0A117UXP4</accession>
<sequence>MSEPKPFASLSPSLLARKGAARPAMRPQIMPLTAEDRQRMGFGSAALAPEWPAPAEADDLGWNDLGEDAAAAAPVAEVVAIAAEPLPAPAQIVERPEVLRQIESLADVLSAPAASARRRERGTALKEGRKAAFTLRLDAARHLRLRLACTVDNRSAQQIVVEALDRFLESKPGLDDLARRALRT</sequence>